<keyword evidence="2" id="KW-1185">Reference proteome</keyword>
<dbReference type="PRINTS" id="PR00368">
    <property type="entry name" value="FADPNR"/>
</dbReference>
<dbReference type="AlphaFoldDB" id="A0A841B1M4"/>
<evidence type="ECO:0000313" key="1">
    <source>
        <dbReference type="EMBL" id="MBB5854006.1"/>
    </source>
</evidence>
<evidence type="ECO:0000313" key="2">
    <source>
        <dbReference type="Proteomes" id="UP000580861"/>
    </source>
</evidence>
<dbReference type="InterPro" id="IPR036188">
    <property type="entry name" value="FAD/NAD-bd_sf"/>
</dbReference>
<dbReference type="PANTHER" id="PTHR43106">
    <property type="entry name" value="DEHYDROGENASE-RELATED"/>
    <property type="match status" value="1"/>
</dbReference>
<dbReference type="Gene3D" id="3.50.50.60">
    <property type="entry name" value="FAD/NAD(P)-binding domain"/>
    <property type="match status" value="2"/>
</dbReference>
<organism evidence="1 2">
    <name type="scientific">Amycolatopsis umgeniensis</name>
    <dbReference type="NCBI Taxonomy" id="336628"/>
    <lineage>
        <taxon>Bacteria</taxon>
        <taxon>Bacillati</taxon>
        <taxon>Actinomycetota</taxon>
        <taxon>Actinomycetes</taxon>
        <taxon>Pseudonocardiales</taxon>
        <taxon>Pseudonocardiaceae</taxon>
        <taxon>Amycolatopsis</taxon>
    </lineage>
</organism>
<comment type="caution">
    <text evidence="1">The sequence shown here is derived from an EMBL/GenBank/DDBJ whole genome shotgun (WGS) entry which is preliminary data.</text>
</comment>
<dbReference type="SUPFAM" id="SSF51905">
    <property type="entry name" value="FAD/NAD(P)-binding domain"/>
    <property type="match status" value="1"/>
</dbReference>
<dbReference type="PANTHER" id="PTHR43106:SF1">
    <property type="entry name" value="DEHYDROGENASE-RELATED"/>
    <property type="match status" value="1"/>
</dbReference>
<dbReference type="Proteomes" id="UP000580861">
    <property type="component" value="Unassembled WGS sequence"/>
</dbReference>
<reference evidence="1 2" key="1">
    <citation type="submission" date="2020-08" db="EMBL/GenBank/DDBJ databases">
        <title>Sequencing the genomes of 1000 actinobacteria strains.</title>
        <authorList>
            <person name="Klenk H.-P."/>
        </authorList>
    </citation>
    <scope>NUCLEOTIDE SEQUENCE [LARGE SCALE GENOMIC DNA]</scope>
    <source>
        <strain evidence="1 2">DSM 45272</strain>
    </source>
</reference>
<name>A0A841B1M4_9PSEU</name>
<dbReference type="EMBL" id="JACHMX010000001">
    <property type="protein sequence ID" value="MBB5854006.1"/>
    <property type="molecule type" value="Genomic_DNA"/>
</dbReference>
<proteinExistence type="predicted"/>
<protein>
    <submittedName>
        <fullName evidence="1">Putative FAD-dependent dehydrogenase</fullName>
    </submittedName>
</protein>
<accession>A0A841B1M4</accession>
<gene>
    <name evidence="1" type="ORF">HDA45_004093</name>
</gene>
<dbReference type="RefSeq" id="WP_184897689.1">
    <property type="nucleotide sequence ID" value="NZ_JACHMX010000001.1"/>
</dbReference>
<sequence length="411" mass="44797">MEDLIIVGAGPAGLAAASAARSMMPLVVEAGRIVRQRRHEDPVEAVQGVGGAGLFSDGKFSFWPSATKLWSLNSHFLELSYSWLSRILSTVGIVAPEPAWGKVGHEQTVFAGEKRYLSLGSSYSDRERLVEQLASSSVRLRVQCRVTRIVDEGGSWTVELDSGEKISSRFVIIATGRLGPLALKKWIPGAMMRHLRFEAGVRIEQPADRFFLDSHGQLDPKFIWRSDDGRVEWRTFCCCRQGKVVDTRFDGLTTACGRADCPPTGWSNVGFNVRMFGTPEVGPAQDHLLAAAKTLRVPVRQRLSAFLDDQGSMQQETLESVLGVHLSARLAEGLCLLMREFPEHDLTDAVLVGPTVEGVGLYPLYGETLETPARGLWVAGDLAGTFRGLTAALLSGHVAGQAVVDAQRSRP</sequence>